<dbReference type="EC" id="4.3.2.7" evidence="3"/>
<dbReference type="PANTHER" id="PTHR12192">
    <property type="entry name" value="CATION TRANSPORT PROTEIN CHAC-RELATED"/>
    <property type="match status" value="1"/>
</dbReference>
<dbReference type="EMBL" id="CAKKLH010000135">
    <property type="protein sequence ID" value="CAH0104385.1"/>
    <property type="molecule type" value="Genomic_DNA"/>
</dbReference>
<comment type="similarity">
    <text evidence="1">Belongs to the gonadal family.</text>
</comment>
<dbReference type="PANTHER" id="PTHR12192:SF2">
    <property type="entry name" value="GLUTATHIONE-SPECIFIC GAMMA-GLUTAMYLCYCLOTRANSFERASE 2"/>
    <property type="match status" value="1"/>
</dbReference>
<sequence length="500" mass="58045">MKSAEELQQKLYFLLEQLQEMARKLPLQYQQRMPYELLSGLANCLLNETIFKIVEGLTEIQQVTEKQLLQQRLKLLHRHRAEKEALAKRSLDSISDLEKEQVANHPIELKQADMNLILQLDQLVADQQSTLEKAGVPGFYFTSNPQEIQVQMYLLEFIFKLGKESENYEKVWVENKMWIFGYGSLIWKVDFPYEKRVVGYIKGYVRRFWQASIDHRGVPGKPGRVVTLIPSNDPEDKVWGVAYKLPEDQVNEIKNRLDEREKRYQITLNVPFHFKQSAKESQVQVNFYVAPAFGPLFLGDTDVVAMAEQIKSARGPSGDNLEYLAKLWEFMRDEVGTDVEEDTHLTMFFNLVKQERVWGVAYQIGVQNVKQVSEYLDYREKDGYQRTVTLFHPHCNCTQETEQRTPFKLEFYLATSNNPFFTGQEPIDKIARQIVLASGPSGSNREYLYKLATAVRQLVMDDNLMDTITNGDPHLFELENLVRALEQAGDNHNAHDDMLE</sequence>
<evidence type="ECO:0000256" key="7">
    <source>
        <dbReference type="ARBA" id="ARBA00048073"/>
    </source>
</evidence>
<reference evidence="8" key="1">
    <citation type="submission" date="2021-11" db="EMBL/GenBank/DDBJ databases">
        <authorList>
            <person name="Schell T."/>
        </authorList>
    </citation>
    <scope>NUCLEOTIDE SEQUENCE</scope>
    <source>
        <strain evidence="8">M5</strain>
    </source>
</reference>
<dbReference type="InterPro" id="IPR013024">
    <property type="entry name" value="GGCT-like"/>
</dbReference>
<evidence type="ECO:0000256" key="3">
    <source>
        <dbReference type="ARBA" id="ARBA00012344"/>
    </source>
</evidence>
<dbReference type="CDD" id="cd06661">
    <property type="entry name" value="GGCT_like"/>
    <property type="match status" value="1"/>
</dbReference>
<dbReference type="InterPro" id="IPR010849">
    <property type="entry name" value="Gonadal"/>
</dbReference>
<keyword evidence="9" id="KW-1185">Reference proteome</keyword>
<dbReference type="Gene3D" id="3.10.490.10">
    <property type="entry name" value="Gamma-glutamyl cyclotransferase-like"/>
    <property type="match status" value="1"/>
</dbReference>
<evidence type="ECO:0000256" key="5">
    <source>
        <dbReference type="ARBA" id="ARBA00043195"/>
    </source>
</evidence>
<dbReference type="GO" id="GO:0005737">
    <property type="term" value="C:cytoplasm"/>
    <property type="evidence" value="ECO:0007669"/>
    <property type="project" value="TreeGrafter"/>
</dbReference>
<dbReference type="Pfam" id="PF07324">
    <property type="entry name" value="DGCR6"/>
    <property type="match status" value="1"/>
</dbReference>
<evidence type="ECO:0000256" key="2">
    <source>
        <dbReference type="ARBA" id="ARBA00009662"/>
    </source>
</evidence>
<evidence type="ECO:0000256" key="6">
    <source>
        <dbReference type="ARBA" id="ARBA00045227"/>
    </source>
</evidence>
<evidence type="ECO:0000256" key="4">
    <source>
        <dbReference type="ARBA" id="ARBA00023239"/>
    </source>
</evidence>
<protein>
    <recommendedName>
        <fullName evidence="3">glutathione-specific gamma-glutamylcyclotransferase</fullName>
        <ecNumber evidence="3">4.3.2.7</ecNumber>
    </recommendedName>
    <alternativeName>
        <fullName evidence="5">Cation transport regulator-like protein 2</fullName>
    </alternativeName>
</protein>
<comment type="catalytic activity">
    <reaction evidence="7">
        <text>glutathione = L-cysteinylglycine + 5-oxo-L-proline</text>
        <dbReference type="Rhea" id="RHEA:47724"/>
        <dbReference type="ChEBI" id="CHEBI:57925"/>
        <dbReference type="ChEBI" id="CHEBI:58402"/>
        <dbReference type="ChEBI" id="CHEBI:61694"/>
        <dbReference type="EC" id="4.3.2.7"/>
    </reaction>
</comment>
<accession>A0A8J2WHC3</accession>
<dbReference type="GO" id="GO:0006751">
    <property type="term" value="P:glutathione catabolic process"/>
    <property type="evidence" value="ECO:0007669"/>
    <property type="project" value="InterPro"/>
</dbReference>
<dbReference type="InterPro" id="IPR006840">
    <property type="entry name" value="ChaC"/>
</dbReference>
<dbReference type="Proteomes" id="UP000789390">
    <property type="component" value="Unassembled WGS sequence"/>
</dbReference>
<keyword evidence="4" id="KW-0456">Lyase</keyword>
<dbReference type="Pfam" id="PF04752">
    <property type="entry name" value="ChaC"/>
    <property type="match status" value="1"/>
</dbReference>
<dbReference type="InterPro" id="IPR036568">
    <property type="entry name" value="GGCT-like_sf"/>
</dbReference>
<evidence type="ECO:0000313" key="8">
    <source>
        <dbReference type="EMBL" id="CAH0104385.1"/>
    </source>
</evidence>
<proteinExistence type="inferred from homology"/>
<comment type="caution">
    <text evidence="8">The sequence shown here is derived from an EMBL/GenBank/DDBJ whole genome shotgun (WGS) entry which is preliminary data.</text>
</comment>
<organism evidence="8 9">
    <name type="scientific">Daphnia galeata</name>
    <dbReference type="NCBI Taxonomy" id="27404"/>
    <lineage>
        <taxon>Eukaryota</taxon>
        <taxon>Metazoa</taxon>
        <taxon>Ecdysozoa</taxon>
        <taxon>Arthropoda</taxon>
        <taxon>Crustacea</taxon>
        <taxon>Branchiopoda</taxon>
        <taxon>Diplostraca</taxon>
        <taxon>Cladocera</taxon>
        <taxon>Anomopoda</taxon>
        <taxon>Daphniidae</taxon>
        <taxon>Daphnia</taxon>
    </lineage>
</organism>
<comment type="similarity">
    <text evidence="2">Belongs to the gamma-glutamylcyclotransferase family. ChaC subfamily.</text>
</comment>
<dbReference type="OrthoDB" id="1933483at2759"/>
<dbReference type="AlphaFoldDB" id="A0A8J2WHC3"/>
<gene>
    <name evidence="8" type="ORF">DGAL_LOCUS7282</name>
</gene>
<dbReference type="GO" id="GO:0061928">
    <property type="term" value="F:glutathione specific gamma-glutamylcyclotransferase activity"/>
    <property type="evidence" value="ECO:0007669"/>
    <property type="project" value="UniProtKB-EC"/>
</dbReference>
<comment type="function">
    <text evidence="6">Catalyzes the cleavage of glutathione into 5-oxo-L-proline and a Cys-Gly dipeptide. Acts specifically on glutathione, but not on other gamma-glutamyl peptides.</text>
</comment>
<dbReference type="SUPFAM" id="SSF110857">
    <property type="entry name" value="Gamma-glutamyl cyclotransferase-like"/>
    <property type="match status" value="1"/>
</dbReference>
<name>A0A8J2WHC3_9CRUS</name>
<evidence type="ECO:0000256" key="1">
    <source>
        <dbReference type="ARBA" id="ARBA00005939"/>
    </source>
</evidence>
<evidence type="ECO:0000313" key="9">
    <source>
        <dbReference type="Proteomes" id="UP000789390"/>
    </source>
</evidence>